<organism evidence="7 8">
    <name type="scientific">Rhizomicrobium palustre</name>
    <dbReference type="NCBI Taxonomy" id="189966"/>
    <lineage>
        <taxon>Bacteria</taxon>
        <taxon>Pseudomonadati</taxon>
        <taxon>Pseudomonadota</taxon>
        <taxon>Alphaproteobacteria</taxon>
        <taxon>Micropepsales</taxon>
        <taxon>Micropepsaceae</taxon>
        <taxon>Rhizomicrobium</taxon>
    </lineage>
</organism>
<evidence type="ECO:0000256" key="3">
    <source>
        <dbReference type="ARBA" id="ARBA00022692"/>
    </source>
</evidence>
<keyword evidence="3 6" id="KW-0812">Transmembrane</keyword>
<dbReference type="RefSeq" id="WP_167079747.1">
    <property type="nucleotide sequence ID" value="NZ_BAAADC010000001.1"/>
</dbReference>
<feature type="transmembrane region" description="Helical" evidence="6">
    <location>
        <begin position="137"/>
        <end position="157"/>
    </location>
</feature>
<keyword evidence="4 6" id="KW-1133">Transmembrane helix</keyword>
<dbReference type="AlphaFoldDB" id="A0A846MTC0"/>
<dbReference type="Pfam" id="PF01594">
    <property type="entry name" value="AI-2E_transport"/>
    <property type="match status" value="1"/>
</dbReference>
<feature type="transmembrane region" description="Helical" evidence="6">
    <location>
        <begin position="31"/>
        <end position="49"/>
    </location>
</feature>
<keyword evidence="5 6" id="KW-0472">Membrane</keyword>
<name>A0A846MTC0_9PROT</name>
<evidence type="ECO:0000256" key="4">
    <source>
        <dbReference type="ARBA" id="ARBA00022989"/>
    </source>
</evidence>
<dbReference type="PANTHER" id="PTHR21716">
    <property type="entry name" value="TRANSMEMBRANE PROTEIN"/>
    <property type="match status" value="1"/>
</dbReference>
<feature type="transmembrane region" description="Helical" evidence="6">
    <location>
        <begin position="256"/>
        <end position="278"/>
    </location>
</feature>
<proteinExistence type="inferred from homology"/>
<protein>
    <submittedName>
        <fullName evidence="7">Putative PurR-regulated permease PerM</fullName>
    </submittedName>
</protein>
<evidence type="ECO:0000256" key="5">
    <source>
        <dbReference type="ARBA" id="ARBA00023136"/>
    </source>
</evidence>
<dbReference type="InterPro" id="IPR002549">
    <property type="entry name" value="AI-2E-like"/>
</dbReference>
<dbReference type="EMBL" id="JAASRM010000001">
    <property type="protein sequence ID" value="NIK86748.1"/>
    <property type="molecule type" value="Genomic_DNA"/>
</dbReference>
<comment type="caution">
    <text evidence="7">The sequence shown here is derived from an EMBL/GenBank/DDBJ whole genome shotgun (WGS) entry which is preliminary data.</text>
</comment>
<dbReference type="GO" id="GO:0055085">
    <property type="term" value="P:transmembrane transport"/>
    <property type="evidence" value="ECO:0007669"/>
    <property type="project" value="TreeGrafter"/>
</dbReference>
<feature type="transmembrane region" description="Helical" evidence="6">
    <location>
        <begin position="7"/>
        <end position="25"/>
    </location>
</feature>
<feature type="transmembrane region" description="Helical" evidence="6">
    <location>
        <begin position="61"/>
        <end position="85"/>
    </location>
</feature>
<evidence type="ECO:0000313" key="7">
    <source>
        <dbReference type="EMBL" id="NIK86748.1"/>
    </source>
</evidence>
<comment type="similarity">
    <text evidence="2">Belongs to the autoinducer-2 exporter (AI-2E) (TC 2.A.86) family.</text>
</comment>
<evidence type="ECO:0000256" key="1">
    <source>
        <dbReference type="ARBA" id="ARBA00004141"/>
    </source>
</evidence>
<comment type="subcellular location">
    <subcellularLocation>
        <location evidence="1">Membrane</location>
        <topology evidence="1">Multi-pass membrane protein</topology>
    </subcellularLocation>
</comment>
<reference evidence="7 8" key="1">
    <citation type="submission" date="2020-03" db="EMBL/GenBank/DDBJ databases">
        <title>Genomic Encyclopedia of Type Strains, Phase IV (KMG-IV): sequencing the most valuable type-strain genomes for metagenomic binning, comparative biology and taxonomic classification.</title>
        <authorList>
            <person name="Goeker M."/>
        </authorList>
    </citation>
    <scope>NUCLEOTIDE SEQUENCE [LARGE SCALE GENOMIC DNA]</scope>
    <source>
        <strain evidence="7 8">DSM 19867</strain>
    </source>
</reference>
<keyword evidence="8" id="KW-1185">Reference proteome</keyword>
<dbReference type="PANTHER" id="PTHR21716:SF62">
    <property type="entry name" value="TRANSPORT PROTEIN YDBI-RELATED"/>
    <property type="match status" value="1"/>
</dbReference>
<feature type="transmembrane region" description="Helical" evidence="6">
    <location>
        <begin position="231"/>
        <end position="249"/>
    </location>
</feature>
<accession>A0A846MTC0</accession>
<evidence type="ECO:0000256" key="2">
    <source>
        <dbReference type="ARBA" id="ARBA00009773"/>
    </source>
</evidence>
<dbReference type="GO" id="GO:0016020">
    <property type="term" value="C:membrane"/>
    <property type="evidence" value="ECO:0007669"/>
    <property type="project" value="UniProtKB-SubCell"/>
</dbReference>
<evidence type="ECO:0000313" key="8">
    <source>
        <dbReference type="Proteomes" id="UP000570514"/>
    </source>
</evidence>
<gene>
    <name evidence="7" type="ORF">FHS83_000066</name>
</gene>
<evidence type="ECO:0000256" key="6">
    <source>
        <dbReference type="SAM" id="Phobius"/>
    </source>
</evidence>
<feature type="transmembrane region" description="Helical" evidence="6">
    <location>
        <begin position="197"/>
        <end position="225"/>
    </location>
</feature>
<dbReference type="Proteomes" id="UP000570514">
    <property type="component" value="Unassembled WGS sequence"/>
</dbReference>
<feature type="transmembrane region" description="Helical" evidence="6">
    <location>
        <begin position="290"/>
        <end position="320"/>
    </location>
</feature>
<sequence>MTPPYSLFLRWTGIAVLGAILLWQFAGVLLLVFASILIAVMLLAIAGLIRKYVPISQGGALLLACLTILFFVALLGFLLGTQLAAESAQLQKQLPKLLAGIGDELGIQHLDRRVAALAQSFASRDGLMGKITATTSFVVSGIASTALVLVAGVYFAVSPKMYRDGALRLVPPRGRDSAAQFMDTCARALTLWLVGQLATMAAVGLLFAIGLLALGIPSALALGFIAGVAEFIPYAGPILGAIPALLIALSMGQQEVIGVLILYVAIQAVEGNVLSPLIQRRAVDLPPVLTLFSIVAIGEVFGALGLLLASPLTLIGFIAVKQFYVRDTLKEKASLPGEIKKPIAEDAAQPTQSR</sequence>